<dbReference type="InterPro" id="IPR050309">
    <property type="entry name" value="Type-B_Carboxylest/Lipase"/>
</dbReference>
<dbReference type="Pfam" id="PF00135">
    <property type="entry name" value="COesterase"/>
    <property type="match status" value="1"/>
</dbReference>
<dbReference type="InterPro" id="IPR002018">
    <property type="entry name" value="CarbesteraseB"/>
</dbReference>
<accession>A0A0B4RY80</accession>
<keyword evidence="4" id="KW-1015">Disulfide bond</keyword>
<keyword evidence="3 6" id="KW-0378">Hydrolase</keyword>
<organism evidence="8">
    <name type="scientific">Chilo suppressalis</name>
    <name type="common">Asiatic rice borer moth</name>
    <dbReference type="NCBI Taxonomy" id="168631"/>
    <lineage>
        <taxon>Eukaryota</taxon>
        <taxon>Metazoa</taxon>
        <taxon>Ecdysozoa</taxon>
        <taxon>Arthropoda</taxon>
        <taxon>Hexapoda</taxon>
        <taxon>Insecta</taxon>
        <taxon>Pterygota</taxon>
        <taxon>Neoptera</taxon>
        <taxon>Endopterygota</taxon>
        <taxon>Lepidoptera</taxon>
        <taxon>Glossata</taxon>
        <taxon>Ditrysia</taxon>
        <taxon>Pyraloidea</taxon>
        <taxon>Crambidae</taxon>
        <taxon>Crambinae</taxon>
        <taxon>Chilo</taxon>
    </lineage>
</organism>
<dbReference type="PANTHER" id="PTHR11559">
    <property type="entry name" value="CARBOXYLESTERASE"/>
    <property type="match status" value="1"/>
</dbReference>
<sequence length="348" mass="38456">MKSRRGRSFQAYRGIRYAHAPVGELRFQPPKPMLKYEGVVNATDDGPACPLPAPPDYPVDEDCLTINVYTPTSNSSASLPVIFFIHPGGFYSMTGRSDLAGPHYLLDRDVVLVTINYRLGSLGFLSTGDKIAPGKNGFRDQVVAMQWVQRNIRAFGGDPNLVTIAGCSAGSISVMLHMVSPMSKGLFHRGISMSGSSMSQDPLPDNLYDLAVKQARLVGCPADNSTVIVECLKTKPWRELGDSLRGFRLFAASEDKLSCWSRLHLQLLAIAPIDSISVEWGFDPVGVWPPVVERDLGHQRFLTEQPADTLRRNAAHTTPHLISQTTDEFFWSAYSSYTYHNYFLSLLG</sequence>
<evidence type="ECO:0000256" key="6">
    <source>
        <dbReference type="RuleBase" id="RU361235"/>
    </source>
</evidence>
<dbReference type="EC" id="3.1.1.-" evidence="6"/>
<keyword evidence="2" id="KW-0719">Serine esterase</keyword>
<reference evidence="8" key="1">
    <citation type="submission" date="2014-01" db="EMBL/GenBank/DDBJ databases">
        <authorList>
            <person name="Wang B."/>
            <person name="Wang Y."/>
            <person name="Han P."/>
            <person name="Zhang Y."/>
            <person name="Han Z."/>
        </authorList>
    </citation>
    <scope>NUCLEOTIDE SEQUENCE</scope>
    <source>
        <strain evidence="8">CsuEst8</strain>
    </source>
</reference>
<dbReference type="InterPro" id="IPR019819">
    <property type="entry name" value="Carboxylesterase_B_CS"/>
</dbReference>
<proteinExistence type="evidence at transcript level"/>
<dbReference type="OrthoDB" id="19653at2759"/>
<dbReference type="EMBL" id="KJ023206">
    <property type="protein sequence ID" value="AIY69034.1"/>
    <property type="molecule type" value="mRNA"/>
</dbReference>
<evidence type="ECO:0000259" key="7">
    <source>
        <dbReference type="Pfam" id="PF00135"/>
    </source>
</evidence>
<dbReference type="AlphaFoldDB" id="A0A0B4RY80"/>
<dbReference type="SUPFAM" id="SSF53474">
    <property type="entry name" value="alpha/beta-Hydrolases"/>
    <property type="match status" value="1"/>
</dbReference>
<dbReference type="PROSITE" id="PS00122">
    <property type="entry name" value="CARBOXYLESTERASE_B_1"/>
    <property type="match status" value="1"/>
</dbReference>
<evidence type="ECO:0000256" key="1">
    <source>
        <dbReference type="ARBA" id="ARBA00005964"/>
    </source>
</evidence>
<comment type="similarity">
    <text evidence="1 6">Belongs to the type-B carboxylesterase/lipase family.</text>
</comment>
<evidence type="ECO:0000256" key="3">
    <source>
        <dbReference type="ARBA" id="ARBA00022801"/>
    </source>
</evidence>
<feature type="domain" description="Carboxylesterase type B" evidence="7">
    <location>
        <begin position="3"/>
        <end position="337"/>
    </location>
</feature>
<dbReference type="PROSITE" id="PS00941">
    <property type="entry name" value="CARBOXYLESTERASE_B_2"/>
    <property type="match status" value="1"/>
</dbReference>
<protein>
    <recommendedName>
        <fullName evidence="6">Carboxylic ester hydrolase</fullName>
        <ecNumber evidence="6">3.1.1.-</ecNumber>
    </recommendedName>
</protein>
<evidence type="ECO:0000256" key="5">
    <source>
        <dbReference type="ARBA" id="ARBA00023180"/>
    </source>
</evidence>
<dbReference type="GO" id="GO:0052689">
    <property type="term" value="F:carboxylic ester hydrolase activity"/>
    <property type="evidence" value="ECO:0007669"/>
    <property type="project" value="UniProtKB-KW"/>
</dbReference>
<evidence type="ECO:0000256" key="2">
    <source>
        <dbReference type="ARBA" id="ARBA00022487"/>
    </source>
</evidence>
<evidence type="ECO:0000313" key="8">
    <source>
        <dbReference type="EMBL" id="AIY69034.1"/>
    </source>
</evidence>
<evidence type="ECO:0000256" key="4">
    <source>
        <dbReference type="ARBA" id="ARBA00023157"/>
    </source>
</evidence>
<keyword evidence="5" id="KW-0325">Glycoprotein</keyword>
<dbReference type="InterPro" id="IPR019826">
    <property type="entry name" value="Carboxylesterase_B_AS"/>
</dbReference>
<dbReference type="Gene3D" id="3.40.50.1820">
    <property type="entry name" value="alpha/beta hydrolase"/>
    <property type="match status" value="1"/>
</dbReference>
<dbReference type="InterPro" id="IPR029058">
    <property type="entry name" value="AB_hydrolase_fold"/>
</dbReference>
<name>A0A0B4RY80_CHISP</name>